<dbReference type="Gene3D" id="3.90.1510.10">
    <property type="entry name" value="Glycerate kinase, domain 2"/>
    <property type="match status" value="1"/>
</dbReference>
<reference evidence="5 6" key="1">
    <citation type="submission" date="2016-10" db="EMBL/GenBank/DDBJ databases">
        <authorList>
            <person name="de Groot N.N."/>
        </authorList>
    </citation>
    <scope>NUCLEOTIDE SEQUENCE [LARGE SCALE GENOMIC DNA]</scope>
    <source>
        <strain evidence="5 6">ATCC BAA-466</strain>
    </source>
</reference>
<dbReference type="OrthoDB" id="9774290at2"/>
<dbReference type="GO" id="GO:0031388">
    <property type="term" value="P:organic acid phosphorylation"/>
    <property type="evidence" value="ECO:0007669"/>
    <property type="project" value="UniProtKB-UniRule"/>
</dbReference>
<evidence type="ECO:0000256" key="2">
    <source>
        <dbReference type="ARBA" id="ARBA00022679"/>
    </source>
</evidence>
<dbReference type="PANTHER" id="PTHR21599:SF0">
    <property type="entry name" value="GLYCERATE KINASE"/>
    <property type="match status" value="1"/>
</dbReference>
<dbReference type="InterPro" id="IPR036129">
    <property type="entry name" value="Glycerate_kinase_sf"/>
</dbReference>
<dbReference type="SUPFAM" id="SSF110738">
    <property type="entry name" value="Glycerate kinase I"/>
    <property type="match status" value="1"/>
</dbReference>
<evidence type="ECO:0000256" key="4">
    <source>
        <dbReference type="PIRNR" id="PIRNR006078"/>
    </source>
</evidence>
<gene>
    <name evidence="5" type="ORF">SAMN05421791_104150</name>
</gene>
<keyword evidence="2 4" id="KW-0808">Transferase</keyword>
<dbReference type="GO" id="GO:0008887">
    <property type="term" value="F:glycerate kinase activity"/>
    <property type="evidence" value="ECO:0007669"/>
    <property type="project" value="UniProtKB-UniRule"/>
</dbReference>
<proteinExistence type="inferred from homology"/>
<evidence type="ECO:0000313" key="6">
    <source>
        <dbReference type="Proteomes" id="UP000199708"/>
    </source>
</evidence>
<dbReference type="AlphaFoldDB" id="A0A1G7SUY6"/>
<dbReference type="STRING" id="120956.SAMN05421791_104150"/>
<evidence type="ECO:0000256" key="1">
    <source>
        <dbReference type="ARBA" id="ARBA00006284"/>
    </source>
</evidence>
<keyword evidence="6" id="KW-1185">Reference proteome</keyword>
<accession>A0A1G7SUY6</accession>
<dbReference type="InterPro" id="IPR004381">
    <property type="entry name" value="Glycerate_kinase"/>
</dbReference>
<dbReference type="PIRSF" id="PIRSF006078">
    <property type="entry name" value="GlxK"/>
    <property type="match status" value="1"/>
</dbReference>
<dbReference type="PANTHER" id="PTHR21599">
    <property type="entry name" value="GLYCERATE KINASE"/>
    <property type="match status" value="1"/>
</dbReference>
<evidence type="ECO:0000256" key="3">
    <source>
        <dbReference type="ARBA" id="ARBA00022777"/>
    </source>
</evidence>
<name>A0A1G7SUY6_9LACT</name>
<sequence>MKIVIACDSFKEAISAKQACYAIKKGIEQVFPDAEIVQVPMADGGEGTTEALIDASQGSYHRIQVQGPLGDEVQARYDLLGDGQTAVIEMASASGIHLVKKENRNPLLASTYGTGQVIKTCLDQGIRSFILGIGGSATNDGGAGMAQALGYRLLDKKGKEIALGNQGLAHLDRIDSYSAHPALAEARFKVACDVNNPLYGPQGASAVFGPQKGATSEMIAHLDANLEHFSRIIYRDLGREVAHVAGAGAAGGLGAGLLAFTQAELQRGIDIVIETVHLKEALEGVDICFTGEGQIDHQTQYGKTPFGVMRLAKKVAPQSKVIALCGSVGKEIENLYQLGFDGIFSITPGPSSLEDLLPDTQENLTASSRAISQMLLK</sequence>
<dbReference type="NCBIfam" id="TIGR00045">
    <property type="entry name" value="glycerate kinase"/>
    <property type="match status" value="1"/>
</dbReference>
<dbReference type="RefSeq" id="WP_090289823.1">
    <property type="nucleotide sequence ID" value="NZ_FNCK01000004.1"/>
</dbReference>
<dbReference type="InterPro" id="IPR018193">
    <property type="entry name" value="Glyc_kinase_flavodox-like_fold"/>
</dbReference>
<dbReference type="Proteomes" id="UP000199708">
    <property type="component" value="Unassembled WGS sequence"/>
</dbReference>
<organism evidence="5 6">
    <name type="scientific">Facklamia miroungae</name>
    <dbReference type="NCBI Taxonomy" id="120956"/>
    <lineage>
        <taxon>Bacteria</taxon>
        <taxon>Bacillati</taxon>
        <taxon>Bacillota</taxon>
        <taxon>Bacilli</taxon>
        <taxon>Lactobacillales</taxon>
        <taxon>Aerococcaceae</taxon>
        <taxon>Facklamia</taxon>
    </lineage>
</organism>
<evidence type="ECO:0000313" key="5">
    <source>
        <dbReference type="EMBL" id="SDG26259.1"/>
    </source>
</evidence>
<dbReference type="InterPro" id="IPR018197">
    <property type="entry name" value="Glycerate_kinase_RE-like"/>
</dbReference>
<protein>
    <submittedName>
        <fullName evidence="5">Glycerate kinase</fullName>
    </submittedName>
</protein>
<comment type="similarity">
    <text evidence="1 4">Belongs to the glycerate kinase type-1 family.</text>
</comment>
<dbReference type="Gene3D" id="3.40.50.10350">
    <property type="entry name" value="Glycerate kinase, domain 1"/>
    <property type="match status" value="1"/>
</dbReference>
<dbReference type="EMBL" id="FNCK01000004">
    <property type="protein sequence ID" value="SDG26259.1"/>
    <property type="molecule type" value="Genomic_DNA"/>
</dbReference>
<keyword evidence="3 4" id="KW-0418">Kinase</keyword>
<dbReference type="Pfam" id="PF02595">
    <property type="entry name" value="Gly_kinase"/>
    <property type="match status" value="1"/>
</dbReference>